<proteinExistence type="predicted"/>
<gene>
    <name evidence="2" type="ordered locus">Theco_2298</name>
</gene>
<accession>L0EFK9</accession>
<feature type="transmembrane region" description="Helical" evidence="1">
    <location>
        <begin position="92"/>
        <end position="112"/>
    </location>
</feature>
<keyword evidence="1" id="KW-1133">Transmembrane helix</keyword>
<keyword evidence="1" id="KW-0812">Transmembrane</keyword>
<reference evidence="3" key="1">
    <citation type="submission" date="2012-01" db="EMBL/GenBank/DDBJ databases">
        <title>Complete sequence of chromosome of Thermobacillus composti KWC4.</title>
        <authorList>
            <person name="Lucas S."/>
            <person name="Han J."/>
            <person name="Lapidus A."/>
            <person name="Cheng J.-F."/>
            <person name="Goodwin L."/>
            <person name="Pitluck S."/>
            <person name="Peters L."/>
            <person name="Ovchinnikova G."/>
            <person name="Teshima H."/>
            <person name="Detter J.C."/>
            <person name="Han C."/>
            <person name="Tapia R."/>
            <person name="Land M."/>
            <person name="Hauser L."/>
            <person name="Kyrpides N."/>
            <person name="Ivanova N."/>
            <person name="Pagani I."/>
            <person name="Anderson I."/>
            <person name="Woyke T."/>
        </authorList>
    </citation>
    <scope>NUCLEOTIDE SEQUENCE [LARGE SCALE GENOMIC DNA]</scope>
    <source>
        <strain evidence="3">DSM 18247 / JCM 13945 / KWC4</strain>
    </source>
</reference>
<protein>
    <submittedName>
        <fullName evidence="2">Uncharacterized protein</fullName>
    </submittedName>
</protein>
<dbReference type="Proteomes" id="UP000010795">
    <property type="component" value="Chromosome"/>
</dbReference>
<dbReference type="EMBL" id="CP003255">
    <property type="protein sequence ID" value="AGA58409.1"/>
    <property type="molecule type" value="Genomic_DNA"/>
</dbReference>
<dbReference type="RefSeq" id="WP_015255153.1">
    <property type="nucleotide sequence ID" value="NC_019897.1"/>
</dbReference>
<dbReference type="KEGG" id="tco:Theco_2298"/>
<organism evidence="2 3">
    <name type="scientific">Thermobacillus composti (strain DSM 18247 / JCM 13945 / KWC4)</name>
    <dbReference type="NCBI Taxonomy" id="717605"/>
    <lineage>
        <taxon>Bacteria</taxon>
        <taxon>Bacillati</taxon>
        <taxon>Bacillota</taxon>
        <taxon>Bacilli</taxon>
        <taxon>Bacillales</taxon>
        <taxon>Paenibacillaceae</taxon>
        <taxon>Thermobacillus</taxon>
    </lineage>
</organism>
<sequence>MLIAAAFAVGRGGATEPAPASVGAGADVPAAGNGVRPWLIGLGAFLASGGFVARPEKSWTGLIGGVFLLVAAWYVVRRMARSPWWNVRHRQALVSGTLLTCAWLGFFVTWLLWPEDRIAWFGNVLFVLVAIALVLVMARRTREAEKGENGRPAPREPFGEGQ</sequence>
<dbReference type="STRING" id="717605.Theco_2298"/>
<name>L0EFK9_THECK</name>
<feature type="transmembrane region" description="Helical" evidence="1">
    <location>
        <begin position="58"/>
        <end position="76"/>
    </location>
</feature>
<dbReference type="HOGENOM" id="CLU_1634585_0_0_9"/>
<dbReference type="AlphaFoldDB" id="L0EFK9"/>
<keyword evidence="1" id="KW-0472">Membrane</keyword>
<evidence type="ECO:0000313" key="2">
    <source>
        <dbReference type="EMBL" id="AGA58409.1"/>
    </source>
</evidence>
<feature type="transmembrane region" description="Helical" evidence="1">
    <location>
        <begin position="118"/>
        <end position="138"/>
    </location>
</feature>
<evidence type="ECO:0000256" key="1">
    <source>
        <dbReference type="SAM" id="Phobius"/>
    </source>
</evidence>
<keyword evidence="3" id="KW-1185">Reference proteome</keyword>
<evidence type="ECO:0000313" key="3">
    <source>
        <dbReference type="Proteomes" id="UP000010795"/>
    </source>
</evidence>